<reference evidence="2 3" key="1">
    <citation type="submission" date="2022-05" db="EMBL/GenBank/DDBJ databases">
        <title>Genome Sequencing of Bee-Associated Microbes.</title>
        <authorList>
            <person name="Dunlap C."/>
        </authorList>
    </citation>
    <scope>NUCLEOTIDE SEQUENCE [LARGE SCALE GENOMIC DNA]</scope>
    <source>
        <strain evidence="2 3">NRRL B-23120</strain>
    </source>
</reference>
<feature type="domain" description="YcdB/YcdC repeated" evidence="1">
    <location>
        <begin position="7"/>
        <end position="89"/>
    </location>
</feature>
<dbReference type="RefSeq" id="WP_327195272.1">
    <property type="nucleotide sequence ID" value="NZ_JAMDMJ010000047.1"/>
</dbReference>
<accession>A0ABT4FM15</accession>
<dbReference type="Pfam" id="PF16244">
    <property type="entry name" value="DUF4901"/>
    <property type="match status" value="1"/>
</dbReference>
<dbReference type="InterPro" id="IPR032599">
    <property type="entry name" value="YcdB/YcdC_rep_domain"/>
</dbReference>
<comment type="caution">
    <text evidence="2">The sequence shown here is derived from an EMBL/GenBank/DDBJ whole genome shotgun (WGS) entry which is preliminary data.</text>
</comment>
<feature type="non-terminal residue" evidence="2">
    <location>
        <position position="1"/>
    </location>
</feature>
<evidence type="ECO:0000313" key="3">
    <source>
        <dbReference type="Proteomes" id="UP001527202"/>
    </source>
</evidence>
<dbReference type="Proteomes" id="UP001527202">
    <property type="component" value="Unassembled WGS sequence"/>
</dbReference>
<keyword evidence="3" id="KW-1185">Reference proteome</keyword>
<proteinExistence type="predicted"/>
<feature type="non-terminal residue" evidence="2">
    <location>
        <position position="236"/>
    </location>
</feature>
<gene>
    <name evidence="2" type="ORF">M5X16_27850</name>
</gene>
<evidence type="ECO:0000259" key="1">
    <source>
        <dbReference type="Pfam" id="PF16244"/>
    </source>
</evidence>
<evidence type="ECO:0000313" key="2">
    <source>
        <dbReference type="EMBL" id="MCY9599563.1"/>
    </source>
</evidence>
<organism evidence="2 3">
    <name type="scientific">Paenibacillus chitinolyticus</name>
    <dbReference type="NCBI Taxonomy" id="79263"/>
    <lineage>
        <taxon>Bacteria</taxon>
        <taxon>Bacillati</taxon>
        <taxon>Bacillota</taxon>
        <taxon>Bacilli</taxon>
        <taxon>Bacillales</taxon>
        <taxon>Paenibacillaceae</taxon>
        <taxon>Paenibacillus</taxon>
    </lineage>
</organism>
<protein>
    <recommendedName>
        <fullName evidence="1">YcdB/YcdC repeated domain-containing protein</fullName>
    </recommendedName>
</protein>
<dbReference type="EMBL" id="JAMDMJ010000047">
    <property type="protein sequence ID" value="MCY9599563.1"/>
    <property type="molecule type" value="Genomic_DNA"/>
</dbReference>
<sequence length="236" mass="26654">NRTIKPEEVKVSFEEAKGKAVDFVKKTNPSYAHQLVLETTEAPKTDSKLVGIDQDYTYTFLFSRFIDGVRVENDNIHVGVDKRTGEVQNSYVNISKLAFPAKKPAVLDKDKAKELLLSQYQLRLVYQSVGLEGQIPPGIPVERYNVLAASGKYPTDNQNQKAQLVYTLENKYENVAYFLDAESGKWRSRDNGEVISLEPVKVDDIAGHWAQNELQLMLDYQALEVKDGKVKPDQSI</sequence>
<name>A0ABT4FM15_9BACL</name>